<protein>
    <recommendedName>
        <fullName evidence="3">Integrase</fullName>
    </recommendedName>
</protein>
<comment type="caution">
    <text evidence="1">The sequence shown here is derived from an EMBL/GenBank/DDBJ whole genome shotgun (WGS) entry which is preliminary data.</text>
</comment>
<dbReference type="AlphaFoldDB" id="A0A7W5FUR3"/>
<keyword evidence="2" id="KW-1185">Reference proteome</keyword>
<organism evidence="1 2">
    <name type="scientific">Pseudoduganella violacea</name>
    <dbReference type="NCBI Taxonomy" id="1715466"/>
    <lineage>
        <taxon>Bacteria</taxon>
        <taxon>Pseudomonadati</taxon>
        <taxon>Pseudomonadota</taxon>
        <taxon>Betaproteobacteria</taxon>
        <taxon>Burkholderiales</taxon>
        <taxon>Oxalobacteraceae</taxon>
        <taxon>Telluria group</taxon>
        <taxon>Pseudoduganella</taxon>
    </lineage>
</organism>
<proteinExistence type="predicted"/>
<reference evidence="1 2" key="1">
    <citation type="submission" date="2020-08" db="EMBL/GenBank/DDBJ databases">
        <title>Genomic Encyclopedia of Type Strains, Phase III (KMG-III): the genomes of soil and plant-associated and newly described type strains.</title>
        <authorList>
            <person name="Whitman W."/>
        </authorList>
    </citation>
    <scope>NUCLEOTIDE SEQUENCE [LARGE SCALE GENOMIC DNA]</scope>
    <source>
        <strain evidence="1 2">CECT 8897</strain>
    </source>
</reference>
<name>A0A7W5FUR3_9BURK</name>
<sequence>MGHADTTMIMRTYGKWITTGLDSGRRKRLLALYSQTNPKRGEESPRFSE</sequence>
<evidence type="ECO:0008006" key="3">
    <source>
        <dbReference type="Google" id="ProtNLM"/>
    </source>
</evidence>
<dbReference type="EMBL" id="JACHXD010000008">
    <property type="protein sequence ID" value="MBB3120049.1"/>
    <property type="molecule type" value="Genomic_DNA"/>
</dbReference>
<dbReference type="Proteomes" id="UP000541535">
    <property type="component" value="Unassembled WGS sequence"/>
</dbReference>
<evidence type="ECO:0000313" key="1">
    <source>
        <dbReference type="EMBL" id="MBB3120049.1"/>
    </source>
</evidence>
<gene>
    <name evidence="1" type="ORF">FHS03_003108</name>
</gene>
<accession>A0A7W5FUR3</accession>
<evidence type="ECO:0000313" key="2">
    <source>
        <dbReference type="Proteomes" id="UP000541535"/>
    </source>
</evidence>